<dbReference type="RefSeq" id="WP_047209106.1">
    <property type="nucleotide sequence ID" value="NZ_LBKI01000005.1"/>
</dbReference>
<feature type="coiled-coil region" evidence="1">
    <location>
        <begin position="128"/>
        <end position="162"/>
    </location>
</feature>
<keyword evidence="1" id="KW-0175">Coiled coil</keyword>
<gene>
    <name evidence="2" type="ORF">WA04_09745</name>
</gene>
<dbReference type="Proteomes" id="UP000035346">
    <property type="component" value="Unassembled WGS sequence"/>
</dbReference>
<dbReference type="AlphaFoldDB" id="A0A837KXG8"/>
<evidence type="ECO:0000313" key="2">
    <source>
        <dbReference type="EMBL" id="KLL35912.1"/>
    </source>
</evidence>
<evidence type="ECO:0000256" key="1">
    <source>
        <dbReference type="SAM" id="Coils"/>
    </source>
</evidence>
<organism evidence="2 3">
    <name type="scientific">Streptococcus agalactiae</name>
    <dbReference type="NCBI Taxonomy" id="1311"/>
    <lineage>
        <taxon>Bacteria</taxon>
        <taxon>Bacillati</taxon>
        <taxon>Bacillota</taxon>
        <taxon>Bacilli</taxon>
        <taxon>Lactobacillales</taxon>
        <taxon>Streptococcaceae</taxon>
        <taxon>Streptococcus</taxon>
    </lineage>
</organism>
<accession>A0A837KXG8</accession>
<name>A0A837KXG8_STRAG</name>
<feature type="coiled-coil region" evidence="1">
    <location>
        <begin position="188"/>
        <end position="253"/>
    </location>
</feature>
<protein>
    <recommendedName>
        <fullName evidence="4">DUF3102 domain-containing protein</fullName>
    </recommendedName>
</protein>
<evidence type="ECO:0008006" key="4">
    <source>
        <dbReference type="Google" id="ProtNLM"/>
    </source>
</evidence>
<sequence>MNSLITQSDFDYSLVADDTASKLKGLSNQLDGIYQNYSIAVGEVLYQAQQELAGYGNGVFGQWVESKGISKSNSYNYINAYKFVQQLDEPQDKEIFLSQPQRLKNEMSKPSANQEVNQAVFNGDVTTHKEYKELERQLNQAKADLEEKNAQNERLAEMALSKEEPQVIEKEVIKEVIPDDYESTKSLNSDLLKKNKQLSKTLEETEWELDSKKLELATIKLESQRAIEVTDQIRHLEGKKEKLENLVTSISELSSIISDVQNFFDTKMAPLRFKPIINNVNAHYSVTEVTKMVNTVQSWCDEMYKIIPSGNRKIIEEVIINE</sequence>
<comment type="caution">
    <text evidence="2">The sequence shown here is derived from an EMBL/GenBank/DDBJ whole genome shotgun (WGS) entry which is preliminary data.</text>
</comment>
<dbReference type="EMBL" id="LBKL01000090">
    <property type="protein sequence ID" value="KLL35912.1"/>
    <property type="molecule type" value="Genomic_DNA"/>
</dbReference>
<reference evidence="2 3" key="1">
    <citation type="journal article" date="2015" name="PLoS ONE">
        <title>Genomic analysis reveals the molecular basis for capsule loss in the group B streptococcus population.</title>
        <authorList>
            <consortium name="DEVANI Consortium"/>
            <person name="Rosini R."/>
            <person name="Campisi E."/>
            <person name="De Chiara M."/>
            <person name="Tettelin H."/>
            <person name="Rinaudo D."/>
            <person name="Toniolo C."/>
            <person name="Metruccio M."/>
            <person name="Guidotti S."/>
            <person name="Sorensen U.B."/>
            <person name="Kilian M."/>
            <person name="Ramirez M."/>
            <person name="Janulczyk R."/>
            <person name="Donati C."/>
            <person name="Grandi G."/>
            <person name="Margarit I."/>
        </authorList>
    </citation>
    <scope>NUCLEOTIDE SEQUENCE [LARGE SCALE GENOMIC DNA]</scope>
    <source>
        <strain evidence="2 3">DK-B-USS-215</strain>
    </source>
</reference>
<proteinExistence type="predicted"/>
<evidence type="ECO:0000313" key="3">
    <source>
        <dbReference type="Proteomes" id="UP000035346"/>
    </source>
</evidence>